<feature type="region of interest" description="Disordered" evidence="19">
    <location>
        <begin position="483"/>
        <end position="539"/>
    </location>
</feature>
<comment type="catalytic activity">
    <reaction evidence="1">
        <text>S-ubiquitinyl-[E2 ubiquitin-conjugating enzyme]-L-cysteine + [acceptor protein]-L-lysine = [E2 ubiquitin-conjugating enzyme]-L-cysteine + N(6)-ubiquitinyl-[acceptor protein]-L-lysine.</text>
        <dbReference type="EC" id="2.3.2.27"/>
    </reaction>
</comment>
<comment type="subcellular location">
    <subcellularLocation>
        <location evidence="2">Peroxisome membrane</location>
        <topology evidence="2">Multi-pass membrane protein</topology>
    </subcellularLocation>
</comment>
<accession>A0ABQ5RXM5</accession>
<dbReference type="PROSITE" id="PS50089">
    <property type="entry name" value="ZF_RING_2"/>
    <property type="match status" value="1"/>
</dbReference>
<evidence type="ECO:0000256" key="9">
    <source>
        <dbReference type="ARBA" id="ARBA00022692"/>
    </source>
</evidence>
<feature type="compositionally biased region" description="Low complexity" evidence="19">
    <location>
        <begin position="194"/>
        <end position="212"/>
    </location>
</feature>
<feature type="domain" description="RING-type" evidence="20">
    <location>
        <begin position="560"/>
        <end position="598"/>
    </location>
</feature>
<keyword evidence="10" id="KW-0479">Metal-binding</keyword>
<dbReference type="InterPro" id="IPR013083">
    <property type="entry name" value="Znf_RING/FYVE/PHD"/>
</dbReference>
<evidence type="ECO:0000256" key="3">
    <source>
        <dbReference type="ARBA" id="ARBA00004906"/>
    </source>
</evidence>
<evidence type="ECO:0000256" key="7">
    <source>
        <dbReference type="ARBA" id="ARBA00022593"/>
    </source>
</evidence>
<dbReference type="EMBL" id="BSDZ01000013">
    <property type="protein sequence ID" value="GLI62370.1"/>
    <property type="molecule type" value="Genomic_DNA"/>
</dbReference>
<dbReference type="EC" id="2.3.2.27" evidence="5"/>
<dbReference type="InterPro" id="IPR017907">
    <property type="entry name" value="Znf_RING_CS"/>
</dbReference>
<dbReference type="Pfam" id="PF04757">
    <property type="entry name" value="Pex2_Pex12"/>
    <property type="match status" value="2"/>
</dbReference>
<evidence type="ECO:0000256" key="8">
    <source>
        <dbReference type="ARBA" id="ARBA00022679"/>
    </source>
</evidence>
<dbReference type="SMART" id="SM00184">
    <property type="entry name" value="RING"/>
    <property type="match status" value="1"/>
</dbReference>
<dbReference type="Proteomes" id="UP001165090">
    <property type="component" value="Unassembled WGS sequence"/>
</dbReference>
<evidence type="ECO:0000256" key="4">
    <source>
        <dbReference type="ARBA" id="ARBA00008704"/>
    </source>
</evidence>
<evidence type="ECO:0000256" key="1">
    <source>
        <dbReference type="ARBA" id="ARBA00000900"/>
    </source>
</evidence>
<evidence type="ECO:0000256" key="16">
    <source>
        <dbReference type="ARBA" id="ARBA00023136"/>
    </source>
</evidence>
<evidence type="ECO:0000256" key="12">
    <source>
        <dbReference type="ARBA" id="ARBA00022786"/>
    </source>
</evidence>
<dbReference type="PANTHER" id="PTHR23350">
    <property type="entry name" value="PEROXISOME ASSEMBLY PROTEIN 10"/>
    <property type="match status" value="1"/>
</dbReference>
<keyword evidence="16" id="KW-0472">Membrane</keyword>
<keyword evidence="7" id="KW-0962">Peroxisome biogenesis</keyword>
<sequence>MTTSAHKTVVKLLAASQPDIVRANQKDETYADQYVEATREVIRRLAGPFRALQYARESKLLALLLYHGLTTGLGQSTLGEEYCAMRQVTGEGHVPGPRRRLLLALLLSLGPYVADRLAGQLDNAVEEAVAEVADEPAADTEIVAAPESGVAAGRASGPCLSTKQEDNERLGRSGDPGRFIGGADSDLDSEQRQASGLAAGVGPGSAAAGTAAGTAGTKRLGDALVAPGASGQLAGGSRGWLRLLVRAGAARWLRIWRALALTWPRLRPLLSYAGRLHLALFYGYGAYYTLAHRLTGVRYSLSMRPLQGRPSYGILGALLGLQLVVTAAVQARSTLRDVRRQSAAATTTAKRRTQRRLGMLASDELGTGGEEQLYAAEDEPAVFLDEELPYDDEGRSMQEQPPDEMESPAVRAAAAAAAVTAGEVECKAGGDEYLPVSNGHNGGGGGAVAEGWEEVERVEVDASGAGWEADVFGFKATPPAVLPRLLGAPRPPRPQASPTGPLRGGDIEKATPANAATGEGGWGDINDGRRRHRRGSSSAVAAAAAGSSSVLPLLTSIRQCPLCLSPKSHPTSTPCGHTFCWSCITTWCVEKPECPLCRSAVKLPQLVALYHTNC</sequence>
<protein>
    <recommendedName>
        <fullName evidence="5">RING-type E3 ubiquitin transferase</fullName>
        <ecNumber evidence="5">2.3.2.27</ecNumber>
    </recommendedName>
</protein>
<dbReference type="PANTHER" id="PTHR23350:SF0">
    <property type="entry name" value="PEROXISOME BIOGENESIS FACTOR 10"/>
    <property type="match status" value="1"/>
</dbReference>
<organism evidence="21 22">
    <name type="scientific">Volvox africanus</name>
    <dbReference type="NCBI Taxonomy" id="51714"/>
    <lineage>
        <taxon>Eukaryota</taxon>
        <taxon>Viridiplantae</taxon>
        <taxon>Chlorophyta</taxon>
        <taxon>core chlorophytes</taxon>
        <taxon>Chlorophyceae</taxon>
        <taxon>CS clade</taxon>
        <taxon>Chlamydomonadales</taxon>
        <taxon>Volvocaceae</taxon>
        <taxon>Volvox</taxon>
    </lineage>
</organism>
<evidence type="ECO:0000256" key="11">
    <source>
        <dbReference type="ARBA" id="ARBA00022771"/>
    </source>
</evidence>
<evidence type="ECO:0000256" key="15">
    <source>
        <dbReference type="ARBA" id="ARBA00022989"/>
    </source>
</evidence>
<dbReference type="InterPro" id="IPR001841">
    <property type="entry name" value="Znf_RING"/>
</dbReference>
<feature type="compositionally biased region" description="Basic and acidic residues" evidence="19">
    <location>
        <begin position="163"/>
        <end position="172"/>
    </location>
</feature>
<keyword evidence="14" id="KW-0653">Protein transport</keyword>
<evidence type="ECO:0000256" key="14">
    <source>
        <dbReference type="ARBA" id="ARBA00022927"/>
    </source>
</evidence>
<dbReference type="InterPro" id="IPR025654">
    <property type="entry name" value="PEX2/10"/>
</dbReference>
<keyword evidence="11 18" id="KW-0863">Zinc-finger</keyword>
<dbReference type="Gene3D" id="3.30.40.10">
    <property type="entry name" value="Zinc/RING finger domain, C3HC4 (zinc finger)"/>
    <property type="match status" value="1"/>
</dbReference>
<feature type="region of interest" description="Disordered" evidence="19">
    <location>
        <begin position="145"/>
        <end position="212"/>
    </location>
</feature>
<evidence type="ECO:0000256" key="2">
    <source>
        <dbReference type="ARBA" id="ARBA00004585"/>
    </source>
</evidence>
<dbReference type="PROSITE" id="PS00518">
    <property type="entry name" value="ZF_RING_1"/>
    <property type="match status" value="1"/>
</dbReference>
<dbReference type="CDD" id="cd16527">
    <property type="entry name" value="RING-HC_PEX10"/>
    <property type="match status" value="1"/>
</dbReference>
<gene>
    <name evidence="21" type="ORF">VaNZ11_004989</name>
</gene>
<keyword evidence="13" id="KW-0862">Zinc</keyword>
<keyword evidence="17" id="KW-0576">Peroxisome</keyword>
<evidence type="ECO:0000256" key="10">
    <source>
        <dbReference type="ARBA" id="ARBA00022723"/>
    </source>
</evidence>
<keyword evidence="12" id="KW-0833">Ubl conjugation pathway</keyword>
<evidence type="ECO:0000313" key="21">
    <source>
        <dbReference type="EMBL" id="GLI62370.1"/>
    </source>
</evidence>
<keyword evidence="8" id="KW-0808">Transferase</keyword>
<evidence type="ECO:0000256" key="6">
    <source>
        <dbReference type="ARBA" id="ARBA00022448"/>
    </source>
</evidence>
<evidence type="ECO:0000256" key="18">
    <source>
        <dbReference type="PROSITE-ProRule" id="PRU00175"/>
    </source>
</evidence>
<comment type="pathway">
    <text evidence="3">Protein modification; protein ubiquitination.</text>
</comment>
<reference evidence="21 22" key="1">
    <citation type="journal article" date="2023" name="IScience">
        <title>Expanded male sex-determining region conserved during the evolution of homothallism in the green alga Volvox.</title>
        <authorList>
            <person name="Yamamoto K."/>
            <person name="Matsuzaki R."/>
            <person name="Mahakham W."/>
            <person name="Heman W."/>
            <person name="Sekimoto H."/>
            <person name="Kawachi M."/>
            <person name="Minakuchi Y."/>
            <person name="Toyoda A."/>
            <person name="Nozaki H."/>
        </authorList>
    </citation>
    <scope>NUCLEOTIDE SEQUENCE [LARGE SCALE GENOMIC DNA]</scope>
    <source>
        <strain evidence="21 22">NIES-4468</strain>
    </source>
</reference>
<proteinExistence type="inferred from homology"/>
<keyword evidence="6" id="KW-0813">Transport</keyword>
<comment type="caution">
    <text evidence="21">The sequence shown here is derived from an EMBL/GenBank/DDBJ whole genome shotgun (WGS) entry which is preliminary data.</text>
</comment>
<evidence type="ECO:0000256" key="17">
    <source>
        <dbReference type="ARBA" id="ARBA00023140"/>
    </source>
</evidence>
<comment type="similarity">
    <text evidence="4">Belongs to the pex2/pex10/pex12 family.</text>
</comment>
<name>A0ABQ5RXM5_9CHLO</name>
<evidence type="ECO:0000256" key="19">
    <source>
        <dbReference type="SAM" id="MobiDB-lite"/>
    </source>
</evidence>
<evidence type="ECO:0000313" key="22">
    <source>
        <dbReference type="Proteomes" id="UP001165090"/>
    </source>
</evidence>
<dbReference type="SUPFAM" id="SSF57850">
    <property type="entry name" value="RING/U-box"/>
    <property type="match status" value="1"/>
</dbReference>
<keyword evidence="15" id="KW-1133">Transmembrane helix</keyword>
<keyword evidence="22" id="KW-1185">Reference proteome</keyword>
<keyword evidence="9" id="KW-0812">Transmembrane</keyword>
<evidence type="ECO:0000256" key="13">
    <source>
        <dbReference type="ARBA" id="ARBA00022833"/>
    </source>
</evidence>
<dbReference type="InterPro" id="IPR006845">
    <property type="entry name" value="Pex_N"/>
</dbReference>
<dbReference type="Pfam" id="PF13639">
    <property type="entry name" value="zf-RING_2"/>
    <property type="match status" value="1"/>
</dbReference>
<evidence type="ECO:0000256" key="5">
    <source>
        <dbReference type="ARBA" id="ARBA00012483"/>
    </source>
</evidence>
<evidence type="ECO:0000259" key="20">
    <source>
        <dbReference type="PROSITE" id="PS50089"/>
    </source>
</evidence>